<feature type="transmembrane region" description="Helical" evidence="1">
    <location>
        <begin position="21"/>
        <end position="43"/>
    </location>
</feature>
<feature type="transmembrane region" description="Helical" evidence="1">
    <location>
        <begin position="105"/>
        <end position="129"/>
    </location>
</feature>
<dbReference type="PANTHER" id="PTHR34989">
    <property type="entry name" value="PROTEIN HDED"/>
    <property type="match status" value="1"/>
</dbReference>
<sequence>MSNQGNMMDTAQARLESVSRGSAILVGIFGAVTVVVGVLAMIWPGKTVVVLALLFGIQLVVAGIIRFVEGLARTEESGGTRTMLALLGVLSVIVGVWAMRHLGLTVLTLALVLGIYWIIHGMIEVFVAITDHGAEYRGTHAALGVLSVLAGIVLVAWPGVSLAALAWVTGLWLVVLGIGELALAFRLRRHGAAMGPAAPIQPRPA</sequence>
<keyword evidence="1" id="KW-0812">Transmembrane</keyword>
<keyword evidence="3" id="KW-1185">Reference proteome</keyword>
<feature type="transmembrane region" description="Helical" evidence="1">
    <location>
        <begin position="49"/>
        <end position="68"/>
    </location>
</feature>
<feature type="transmembrane region" description="Helical" evidence="1">
    <location>
        <begin position="141"/>
        <end position="158"/>
    </location>
</feature>
<dbReference type="AlphaFoldDB" id="A0A542ZGX3"/>
<evidence type="ECO:0000256" key="1">
    <source>
        <dbReference type="SAM" id="Phobius"/>
    </source>
</evidence>
<keyword evidence="1" id="KW-1133">Transmembrane helix</keyword>
<dbReference type="RefSeq" id="WP_141787550.1">
    <property type="nucleotide sequence ID" value="NZ_BAAAKX010000013.1"/>
</dbReference>
<organism evidence="2 3">
    <name type="scientific">Oryzihumus leptocrescens</name>
    <dbReference type="NCBI Taxonomy" id="297536"/>
    <lineage>
        <taxon>Bacteria</taxon>
        <taxon>Bacillati</taxon>
        <taxon>Actinomycetota</taxon>
        <taxon>Actinomycetes</taxon>
        <taxon>Micrococcales</taxon>
        <taxon>Intrasporangiaceae</taxon>
        <taxon>Oryzihumus</taxon>
    </lineage>
</organism>
<name>A0A542ZGX3_9MICO</name>
<dbReference type="Pfam" id="PF03729">
    <property type="entry name" value="DUF308"/>
    <property type="match status" value="2"/>
</dbReference>
<dbReference type="PANTHER" id="PTHR34989:SF1">
    <property type="entry name" value="PROTEIN HDED"/>
    <property type="match status" value="1"/>
</dbReference>
<proteinExistence type="predicted"/>
<protein>
    <submittedName>
        <fullName evidence="2">Uncharacterized membrane protein HdeD (DUF308 family)</fullName>
    </submittedName>
</protein>
<reference evidence="2 3" key="1">
    <citation type="submission" date="2019-06" db="EMBL/GenBank/DDBJ databases">
        <title>Sequencing the genomes of 1000 actinobacteria strains.</title>
        <authorList>
            <person name="Klenk H.-P."/>
        </authorList>
    </citation>
    <scope>NUCLEOTIDE SEQUENCE [LARGE SCALE GENOMIC DNA]</scope>
    <source>
        <strain evidence="2 3">DSM 18082</strain>
    </source>
</reference>
<dbReference type="EMBL" id="VFOQ01000001">
    <property type="protein sequence ID" value="TQL59539.1"/>
    <property type="molecule type" value="Genomic_DNA"/>
</dbReference>
<dbReference type="GO" id="GO:0005886">
    <property type="term" value="C:plasma membrane"/>
    <property type="evidence" value="ECO:0007669"/>
    <property type="project" value="TreeGrafter"/>
</dbReference>
<accession>A0A542ZGX3</accession>
<dbReference type="Proteomes" id="UP000319514">
    <property type="component" value="Unassembled WGS sequence"/>
</dbReference>
<feature type="transmembrane region" description="Helical" evidence="1">
    <location>
        <begin position="80"/>
        <end position="99"/>
    </location>
</feature>
<dbReference type="InterPro" id="IPR005325">
    <property type="entry name" value="DUF308_memb"/>
</dbReference>
<dbReference type="InterPro" id="IPR052712">
    <property type="entry name" value="Acid_resist_chaperone_HdeD"/>
</dbReference>
<gene>
    <name evidence="2" type="ORF">FB474_0894</name>
</gene>
<comment type="caution">
    <text evidence="2">The sequence shown here is derived from an EMBL/GenBank/DDBJ whole genome shotgun (WGS) entry which is preliminary data.</text>
</comment>
<dbReference type="OrthoDB" id="3829721at2"/>
<evidence type="ECO:0000313" key="3">
    <source>
        <dbReference type="Proteomes" id="UP000319514"/>
    </source>
</evidence>
<evidence type="ECO:0000313" key="2">
    <source>
        <dbReference type="EMBL" id="TQL59539.1"/>
    </source>
</evidence>
<keyword evidence="1" id="KW-0472">Membrane</keyword>
<feature type="transmembrane region" description="Helical" evidence="1">
    <location>
        <begin position="164"/>
        <end position="185"/>
    </location>
</feature>